<dbReference type="Proteomes" id="UP000294619">
    <property type="component" value="Unassembled WGS sequence"/>
</dbReference>
<evidence type="ECO:0000313" key="1">
    <source>
        <dbReference type="EMBL" id="TCV87096.1"/>
    </source>
</evidence>
<dbReference type="RefSeq" id="WP_132966461.1">
    <property type="nucleotide sequence ID" value="NZ_LEKL01000063.1"/>
</dbReference>
<reference evidence="1 2" key="1">
    <citation type="submission" date="2019-03" db="EMBL/GenBank/DDBJ databases">
        <title>Genomic Encyclopedia of Type Strains, Phase IV (KMG-IV): sequencing the most valuable type-strain genomes for metagenomic binning, comparative biology and taxonomic classification.</title>
        <authorList>
            <person name="Goeker M."/>
        </authorList>
    </citation>
    <scope>NUCLEOTIDE SEQUENCE [LARGE SCALE GENOMIC DNA]</scope>
    <source>
        <strain evidence="1 2">DSM 28140</strain>
    </source>
</reference>
<evidence type="ECO:0000313" key="2">
    <source>
        <dbReference type="Proteomes" id="UP000294619"/>
    </source>
</evidence>
<accession>A0A4R3Y5P2</accession>
<organism evidence="1 2">
    <name type="scientific">Testudinibacter aquarius</name>
    <dbReference type="NCBI Taxonomy" id="1524974"/>
    <lineage>
        <taxon>Bacteria</taxon>
        <taxon>Pseudomonadati</taxon>
        <taxon>Pseudomonadota</taxon>
        <taxon>Gammaproteobacteria</taxon>
        <taxon>Pasteurellales</taxon>
        <taxon>Pasteurellaceae</taxon>
        <taxon>Testudinibacter</taxon>
    </lineage>
</organism>
<sequence length="87" mass="10252">MEFDKNEFLSQNVISYNTLDGEIINAGFLFEVNSGKYKLSVTGYERKEEAEYPQSNYGYLFTLEKVDSFKTYNDPREDDKYNFNLSE</sequence>
<dbReference type="EMBL" id="SMCP01000005">
    <property type="protein sequence ID" value="TCV87096.1"/>
    <property type="molecule type" value="Genomic_DNA"/>
</dbReference>
<name>A0A4R3Y5P2_9PAST</name>
<protein>
    <submittedName>
        <fullName evidence="1">Uncharacterized protein</fullName>
    </submittedName>
</protein>
<comment type="caution">
    <text evidence="1">The sequence shown here is derived from an EMBL/GenBank/DDBJ whole genome shotgun (WGS) entry which is preliminary data.</text>
</comment>
<dbReference type="AlphaFoldDB" id="A0A4R3Y5P2"/>
<proteinExistence type="predicted"/>
<gene>
    <name evidence="1" type="ORF">EDC16_10513</name>
</gene>